<name>A0A8J3MMD2_9RICK</name>
<feature type="transmembrane region" description="Helical" evidence="1">
    <location>
        <begin position="41"/>
        <end position="61"/>
    </location>
</feature>
<keyword evidence="1" id="KW-1133">Transmembrane helix</keyword>
<dbReference type="AlphaFoldDB" id="A0A8J3MMD2"/>
<keyword evidence="1" id="KW-0472">Membrane</keyword>
<gene>
    <name evidence="2" type="ORF">sL5_00650</name>
</gene>
<keyword evidence="1" id="KW-0812">Transmembrane</keyword>
<evidence type="ECO:0000313" key="2">
    <source>
        <dbReference type="EMBL" id="GHM59072.1"/>
    </source>
</evidence>
<organism evidence="2 3">
    <name type="scientific">Candidatus Mesenet longicola</name>
    <dbReference type="NCBI Taxonomy" id="1892558"/>
    <lineage>
        <taxon>Bacteria</taxon>
        <taxon>Pseudomonadati</taxon>
        <taxon>Pseudomonadota</taxon>
        <taxon>Alphaproteobacteria</taxon>
        <taxon>Rickettsiales</taxon>
        <taxon>Anaplasmataceae</taxon>
        <taxon>Candidatus Mesenet</taxon>
    </lineage>
</organism>
<comment type="caution">
    <text evidence="2">The sequence shown here is derived from an EMBL/GenBank/DDBJ whole genome shotgun (WGS) entry which is preliminary data.</text>
</comment>
<reference evidence="2 3" key="1">
    <citation type="journal article" date="2021" name="Microb. Ecol.">
        <title>Candidatus Mesenet longicola: Novel Endosymbionts of Brontispa longissima that Induce Cytoplasmic Incompatibility.</title>
        <authorList>
            <person name="Takano S."/>
            <person name="Gotoh Y."/>
            <person name="Hayashi T."/>
        </authorList>
    </citation>
    <scope>NUCLEOTIDE SEQUENCE [LARGE SCALE GENOMIC DNA]</scope>
    <source>
        <strain evidence="2">L5</strain>
    </source>
</reference>
<protein>
    <submittedName>
        <fullName evidence="2">Uncharacterized protein</fullName>
    </submittedName>
</protein>
<keyword evidence="3" id="KW-1185">Reference proteome</keyword>
<evidence type="ECO:0000256" key="1">
    <source>
        <dbReference type="SAM" id="Phobius"/>
    </source>
</evidence>
<sequence>MVNEITKAKLGIGVSLFFTIGGIAGIVISEKLPSRDNKINFGGISFFTLAFALIGLFNFTYRFKTAKDEKNRIENTRDNSLNKPKTELSTISTNEIVQISNYQSIESTK</sequence>
<feature type="transmembrane region" description="Helical" evidence="1">
    <location>
        <begin position="12"/>
        <end position="29"/>
    </location>
</feature>
<dbReference type="Proteomes" id="UP000637906">
    <property type="component" value="Unassembled WGS sequence"/>
</dbReference>
<accession>A0A8J3MMD2</accession>
<proteinExistence type="predicted"/>
<evidence type="ECO:0000313" key="3">
    <source>
        <dbReference type="Proteomes" id="UP000637906"/>
    </source>
</evidence>
<dbReference type="EMBL" id="BNGU01000002">
    <property type="protein sequence ID" value="GHM59072.1"/>
    <property type="molecule type" value="Genomic_DNA"/>
</dbReference>